<protein>
    <submittedName>
        <fullName evidence="6">Disease resistance protein RGA4</fullName>
    </submittedName>
</protein>
<keyword evidence="1" id="KW-0677">Repeat</keyword>
<accession>A0ABM4X5G3</accession>
<sequence length="169" mass="19778">MADALLSATVQVALETAINLASVHISSIPGIKNDFEKLKDTLTVILDVLRDAEERQVTEEATRLWLEELERVAFDAENFLDDFNFEVNRRRIEIQNQTKRKVCFFFFSRFNSIAFRRKMAKQIREINVKFERIHEEACRFGLRPLARIERALSPQNRETDYVTIVDCHG</sequence>
<keyword evidence="2" id="KW-0547">Nucleotide-binding</keyword>
<evidence type="ECO:0000313" key="6">
    <source>
        <dbReference type="RefSeq" id="XP_071939280.1"/>
    </source>
</evidence>
<dbReference type="Gene3D" id="1.20.5.4130">
    <property type="match status" value="1"/>
</dbReference>
<evidence type="ECO:0000313" key="5">
    <source>
        <dbReference type="Proteomes" id="UP001652660"/>
    </source>
</evidence>
<dbReference type="RefSeq" id="XP_071939280.1">
    <property type="nucleotide sequence ID" value="XM_072083179.1"/>
</dbReference>
<evidence type="ECO:0000256" key="3">
    <source>
        <dbReference type="ARBA" id="ARBA00022821"/>
    </source>
</evidence>
<dbReference type="InterPro" id="IPR041118">
    <property type="entry name" value="Rx_N"/>
</dbReference>
<dbReference type="Pfam" id="PF18052">
    <property type="entry name" value="Rx_N"/>
    <property type="match status" value="1"/>
</dbReference>
<name>A0ABM4X5G3_COFAR</name>
<evidence type="ECO:0000259" key="4">
    <source>
        <dbReference type="Pfam" id="PF18052"/>
    </source>
</evidence>
<feature type="domain" description="Disease resistance N-terminal" evidence="4">
    <location>
        <begin position="10"/>
        <end position="100"/>
    </location>
</feature>
<proteinExistence type="predicted"/>
<dbReference type="Proteomes" id="UP001652660">
    <property type="component" value="Chromosome 3c"/>
</dbReference>
<evidence type="ECO:0000256" key="2">
    <source>
        <dbReference type="ARBA" id="ARBA00022741"/>
    </source>
</evidence>
<keyword evidence="5" id="KW-1185">Reference proteome</keyword>
<gene>
    <name evidence="6" type="primary">LOC113735109</name>
</gene>
<keyword evidence="3" id="KW-0611">Plant defense</keyword>
<dbReference type="GeneID" id="113735109"/>
<reference evidence="6" key="1">
    <citation type="submission" date="2025-08" db="UniProtKB">
        <authorList>
            <consortium name="RefSeq"/>
        </authorList>
    </citation>
    <scope>IDENTIFICATION</scope>
    <source>
        <tissue evidence="6">Leaves</tissue>
    </source>
</reference>
<organism evidence="5 6">
    <name type="scientific">Coffea arabica</name>
    <name type="common">Arabian coffee</name>
    <dbReference type="NCBI Taxonomy" id="13443"/>
    <lineage>
        <taxon>Eukaryota</taxon>
        <taxon>Viridiplantae</taxon>
        <taxon>Streptophyta</taxon>
        <taxon>Embryophyta</taxon>
        <taxon>Tracheophyta</taxon>
        <taxon>Spermatophyta</taxon>
        <taxon>Magnoliopsida</taxon>
        <taxon>eudicotyledons</taxon>
        <taxon>Gunneridae</taxon>
        <taxon>Pentapetalae</taxon>
        <taxon>asterids</taxon>
        <taxon>lamiids</taxon>
        <taxon>Gentianales</taxon>
        <taxon>Rubiaceae</taxon>
        <taxon>Ixoroideae</taxon>
        <taxon>Gardenieae complex</taxon>
        <taxon>Bertiereae - Coffeeae clade</taxon>
        <taxon>Coffeeae</taxon>
        <taxon>Coffea</taxon>
    </lineage>
</organism>
<evidence type="ECO:0000256" key="1">
    <source>
        <dbReference type="ARBA" id="ARBA00022737"/>
    </source>
</evidence>